<organism evidence="2">
    <name type="scientific">Oryza sativa subsp. japonica</name>
    <name type="common">Rice</name>
    <dbReference type="NCBI Taxonomy" id="39947"/>
    <lineage>
        <taxon>Eukaryota</taxon>
        <taxon>Viridiplantae</taxon>
        <taxon>Streptophyta</taxon>
        <taxon>Embryophyta</taxon>
        <taxon>Tracheophyta</taxon>
        <taxon>Spermatophyta</taxon>
        <taxon>Magnoliopsida</taxon>
        <taxon>Liliopsida</taxon>
        <taxon>Poales</taxon>
        <taxon>Poaceae</taxon>
        <taxon>BOP clade</taxon>
        <taxon>Oryzoideae</taxon>
        <taxon>Oryzeae</taxon>
        <taxon>Oryzinae</taxon>
        <taxon>Oryza</taxon>
        <taxon>Oryza sativa</taxon>
    </lineage>
</organism>
<feature type="region of interest" description="Disordered" evidence="1">
    <location>
        <begin position="1"/>
        <end position="111"/>
    </location>
</feature>
<dbReference type="EMBL" id="DP000010">
    <property type="protein sequence ID" value="ABA92094.1"/>
    <property type="molecule type" value="Genomic_DNA"/>
</dbReference>
<sequence length="111" mass="10888">MAETKGKQPAGGGEGAMRGGSDNDGPAGQPPAMAARYWAASEGEIEGEDGVVNEGRQPRGHDGERSGGGGVRGTTGRRGGAPAMTGERGGVAGLARDLPKVEEGLGGGDMA</sequence>
<feature type="compositionally biased region" description="Gly residues" evidence="1">
    <location>
        <begin position="66"/>
        <end position="79"/>
    </location>
</feature>
<feature type="compositionally biased region" description="Basic and acidic residues" evidence="1">
    <location>
        <begin position="56"/>
        <end position="65"/>
    </location>
</feature>
<evidence type="ECO:0000256" key="1">
    <source>
        <dbReference type="SAM" id="MobiDB-lite"/>
    </source>
</evidence>
<proteinExistence type="predicted"/>
<dbReference type="AlphaFoldDB" id="Q2R8R1"/>
<protein>
    <submittedName>
        <fullName evidence="2">Uncharacterized protein</fullName>
    </submittedName>
</protein>
<evidence type="ECO:0000313" key="2">
    <source>
        <dbReference type="EMBL" id="ABA92094.1"/>
    </source>
</evidence>
<feature type="compositionally biased region" description="Gly residues" evidence="1">
    <location>
        <begin position="9"/>
        <end position="18"/>
    </location>
</feature>
<dbReference type="CarbonylDB" id="Q2R8R1"/>
<gene>
    <name evidence="2" type="ordered locus">LOC_Os11g11310</name>
</gene>
<name>Q2R8R1_ORYSJ</name>
<reference evidence="2" key="1">
    <citation type="journal article" date="2005" name="BMC Biol.">
        <title>The sequence of rice chromosomes 11 and 12, rich in disease resistance genes and recent gene duplications.</title>
        <authorList>
            <consortium name="The rice chromosomes 11 and 12 sequencing consortia"/>
        </authorList>
    </citation>
    <scope>NUCLEOTIDE SEQUENCE [LARGE SCALE GENOMIC DNA]</scope>
</reference>
<reference evidence="2" key="2">
    <citation type="submission" date="2005-04" db="EMBL/GenBank/DDBJ databases">
        <authorList>
            <person name="Buell C.R."/>
            <person name="Wing R.A."/>
            <person name="McCombie W.A."/>
            <person name="Ouyang S."/>
        </authorList>
    </citation>
    <scope>NUCLEOTIDE SEQUENCE</scope>
</reference>
<reference evidence="2" key="3">
    <citation type="submission" date="2006-01" db="EMBL/GenBank/DDBJ databases">
        <authorList>
            <person name="Buell R."/>
        </authorList>
    </citation>
    <scope>NUCLEOTIDE SEQUENCE</scope>
</reference>
<accession>Q2R8R1</accession>